<gene>
    <name evidence="1" type="ORF">GDO54_011876</name>
</gene>
<proteinExistence type="predicted"/>
<organism evidence="1 2">
    <name type="scientific">Pyxicephalus adspersus</name>
    <name type="common">African bullfrog</name>
    <dbReference type="NCBI Taxonomy" id="30357"/>
    <lineage>
        <taxon>Eukaryota</taxon>
        <taxon>Metazoa</taxon>
        <taxon>Chordata</taxon>
        <taxon>Craniata</taxon>
        <taxon>Vertebrata</taxon>
        <taxon>Euteleostomi</taxon>
        <taxon>Amphibia</taxon>
        <taxon>Batrachia</taxon>
        <taxon>Anura</taxon>
        <taxon>Neobatrachia</taxon>
        <taxon>Ranoidea</taxon>
        <taxon>Pyxicephalidae</taxon>
        <taxon>Pyxicephalinae</taxon>
        <taxon>Pyxicephalus</taxon>
    </lineage>
</organism>
<protein>
    <recommendedName>
        <fullName evidence="3">Secreted protein</fullName>
    </recommendedName>
</protein>
<sequence length="83" mass="9270">MIHCNGIHILLSYFYSLSARCDSLLTTLSLKIASSQVLKSRICFVMSCGGRLHFLDHIKGLLIRSDWQVASDCSCFISSITRS</sequence>
<keyword evidence="2" id="KW-1185">Reference proteome</keyword>
<evidence type="ECO:0000313" key="1">
    <source>
        <dbReference type="EMBL" id="DBA24183.1"/>
    </source>
</evidence>
<dbReference type="Proteomes" id="UP001181693">
    <property type="component" value="Unassembled WGS sequence"/>
</dbReference>
<dbReference type="EMBL" id="DYDO01000005">
    <property type="protein sequence ID" value="DBA24183.1"/>
    <property type="molecule type" value="Genomic_DNA"/>
</dbReference>
<evidence type="ECO:0000313" key="2">
    <source>
        <dbReference type="Proteomes" id="UP001181693"/>
    </source>
</evidence>
<dbReference type="AlphaFoldDB" id="A0AAV3AFR0"/>
<reference evidence="1" key="1">
    <citation type="thesis" date="2020" institute="ProQuest LLC" country="789 East Eisenhower Parkway, Ann Arbor, MI, USA">
        <title>Comparative Genomics and Chromosome Evolution.</title>
        <authorList>
            <person name="Mudd A.B."/>
        </authorList>
    </citation>
    <scope>NUCLEOTIDE SEQUENCE</scope>
    <source>
        <strain evidence="1">1538</strain>
        <tissue evidence="1">Blood</tissue>
    </source>
</reference>
<evidence type="ECO:0008006" key="3">
    <source>
        <dbReference type="Google" id="ProtNLM"/>
    </source>
</evidence>
<comment type="caution">
    <text evidence="1">The sequence shown here is derived from an EMBL/GenBank/DDBJ whole genome shotgun (WGS) entry which is preliminary data.</text>
</comment>
<accession>A0AAV3AFR0</accession>
<name>A0AAV3AFR0_PYXAD</name>